<keyword evidence="1" id="KW-0812">Transmembrane</keyword>
<protein>
    <submittedName>
        <fullName evidence="2">Uncharacterized protein</fullName>
    </submittedName>
</protein>
<keyword evidence="1" id="KW-1133">Transmembrane helix</keyword>
<keyword evidence="1" id="KW-0472">Membrane</keyword>
<organism evidence="2 3">
    <name type="scientific">Halteria grandinella</name>
    <dbReference type="NCBI Taxonomy" id="5974"/>
    <lineage>
        <taxon>Eukaryota</taxon>
        <taxon>Sar</taxon>
        <taxon>Alveolata</taxon>
        <taxon>Ciliophora</taxon>
        <taxon>Intramacronucleata</taxon>
        <taxon>Spirotrichea</taxon>
        <taxon>Stichotrichia</taxon>
        <taxon>Sporadotrichida</taxon>
        <taxon>Halteriidae</taxon>
        <taxon>Halteria</taxon>
    </lineage>
</organism>
<keyword evidence="3" id="KW-1185">Reference proteome</keyword>
<dbReference type="EMBL" id="RRYP01004977">
    <property type="protein sequence ID" value="TNV82424.1"/>
    <property type="molecule type" value="Genomic_DNA"/>
</dbReference>
<evidence type="ECO:0000313" key="2">
    <source>
        <dbReference type="EMBL" id="TNV82424.1"/>
    </source>
</evidence>
<proteinExistence type="predicted"/>
<gene>
    <name evidence="2" type="ORF">FGO68_gene5196</name>
</gene>
<sequence>MLVDNGKLLEEPQMNSYQRRGQLQLKHMMRVIFGGELWKQYVQLRLHVYSLLPPYLRSFRLFAHKLQLSHDALNVDVKLLLGLPMVILPKHPGNVVHYHLHFTLFLLLFLLLGLNPIHLTSGHFQYLESSPGKGYGRYYSVSDMLDEMCNHLIADFR</sequence>
<evidence type="ECO:0000313" key="3">
    <source>
        <dbReference type="Proteomes" id="UP000785679"/>
    </source>
</evidence>
<feature type="transmembrane region" description="Helical" evidence="1">
    <location>
        <begin position="98"/>
        <end position="117"/>
    </location>
</feature>
<comment type="caution">
    <text evidence="2">The sequence shown here is derived from an EMBL/GenBank/DDBJ whole genome shotgun (WGS) entry which is preliminary data.</text>
</comment>
<dbReference type="AlphaFoldDB" id="A0A8J8NXJ1"/>
<reference evidence="2" key="1">
    <citation type="submission" date="2019-06" db="EMBL/GenBank/DDBJ databases">
        <authorList>
            <person name="Zheng W."/>
        </authorList>
    </citation>
    <scope>NUCLEOTIDE SEQUENCE</scope>
    <source>
        <strain evidence="2">QDHG01</strain>
    </source>
</reference>
<name>A0A8J8NXJ1_HALGN</name>
<dbReference type="Proteomes" id="UP000785679">
    <property type="component" value="Unassembled WGS sequence"/>
</dbReference>
<evidence type="ECO:0000256" key="1">
    <source>
        <dbReference type="SAM" id="Phobius"/>
    </source>
</evidence>
<accession>A0A8J8NXJ1</accession>